<keyword evidence="3 4" id="KW-0808">Transferase</keyword>
<dbReference type="EMBL" id="JROC01000037">
    <property type="protein sequence ID" value="KGL66314.1"/>
    <property type="molecule type" value="Genomic_DNA"/>
</dbReference>
<dbReference type="InterPro" id="IPR022527">
    <property type="entry name" value="Sucrose_phospho"/>
</dbReference>
<feature type="binding site" evidence="6">
    <location>
        <begin position="338"/>
        <end position="341"/>
    </location>
    <ligand>
        <name>substrate</name>
    </ligand>
</feature>
<name>A0A099Y7S6_LIMMU</name>
<feature type="binding site" evidence="6">
    <location>
        <position position="49"/>
    </location>
    <ligand>
        <name>substrate</name>
    </ligand>
</feature>
<protein>
    <recommendedName>
        <fullName evidence="4">Sucrose phosphorylase</fullName>
        <ecNumber evidence="4">2.4.1.7</ecNumber>
    </recommendedName>
    <alternativeName>
        <fullName evidence="4">Sucrose glucosyltransferase</fullName>
    </alternativeName>
</protein>
<reference evidence="10 14" key="3">
    <citation type="submission" date="2020-10" db="EMBL/GenBank/DDBJ databases">
        <title>Genome sequencing of Lactobacillus mucosae KCTC 21011.</title>
        <authorList>
            <person name="Kim J."/>
        </authorList>
    </citation>
    <scope>NUCLEOTIDE SEQUENCE [LARGE SCALE GENOMIC DNA]</scope>
    <source>
        <strain evidence="10 14">LM011</strain>
    </source>
</reference>
<dbReference type="SUPFAM" id="SSF51445">
    <property type="entry name" value="(Trans)glycosidases"/>
    <property type="match status" value="1"/>
</dbReference>
<evidence type="ECO:0000313" key="10">
    <source>
        <dbReference type="EMBL" id="QOL70241.1"/>
    </source>
</evidence>
<dbReference type="SMART" id="SM00642">
    <property type="entry name" value="Aamy"/>
    <property type="match status" value="1"/>
</dbReference>
<feature type="domain" description="Glycosyl hydrolase family 13 catalytic" evidence="7">
    <location>
        <begin position="6"/>
        <end position="426"/>
    </location>
</feature>
<dbReference type="NCBIfam" id="TIGR03852">
    <property type="entry name" value="sucrose_gtfA"/>
    <property type="match status" value="1"/>
</dbReference>
<sequence length="485" mass="55607">MPIKNKAMLITYSDSLAKNIKETHEVLNEYIGSAIGGVHLLPFFPSTGDRGFAPYDYTVVDPAFGNWADVEALGEEYYLMFDFMINHISKKSVMYQDFKKNHDDSKYNDFFIRWEKFWAAAGPDRPTKEDVDLIYKRKDKAPMQEIKFDDGSVEHLWNTFGEEQIDINVKSKVAQEFFKQTLTDMVKHGADLIRLDAFAYAVKKIGTNDFFVEPEIWDLLNEVREILAPYNAEILPEIHEHYTIPEKISQHGYFVYDFALPMTTLYTLYSGKTNRLAKWLKMSPMKQFTTLDTHDGIGVVDARDILTDEEIDYASNELYKVGANVKRKYSSAAYNNLDIYQINSTYYSALGDDDRAYLLARAFQVFAPGIPMVYYVGLLAGSNDLELLEKTKEGRNINRHYYTKEEVAKEVQRPVVANLLKLLSWRNEFAAFDLDGSIDIQTPTETTITITRKDKEGQNVAVLEADAANKTFTITANGEKVMEQN</sequence>
<dbReference type="AlphaFoldDB" id="A0A099Y7S6"/>
<proteinExistence type="inferred from homology"/>
<dbReference type="GO" id="GO:0005975">
    <property type="term" value="P:carbohydrate metabolic process"/>
    <property type="evidence" value="ECO:0007669"/>
    <property type="project" value="InterPro"/>
</dbReference>
<evidence type="ECO:0000313" key="9">
    <source>
        <dbReference type="EMBL" id="MDC2827140.1"/>
    </source>
</evidence>
<reference evidence="11 13" key="2">
    <citation type="submission" date="2019-06" db="EMBL/GenBank/DDBJ databases">
        <authorList>
            <person name="Rodrigo-Torres L."/>
            <person name="Arahal R. D."/>
            <person name="Lucena T."/>
        </authorList>
    </citation>
    <scope>NUCLEOTIDE SEQUENCE [LARGE SCALE GENOMIC DNA]</scope>
    <source>
        <strain evidence="11 13">INIA P508</strain>
    </source>
</reference>
<dbReference type="InterPro" id="IPR017853">
    <property type="entry name" value="GH"/>
</dbReference>
<evidence type="ECO:0000256" key="3">
    <source>
        <dbReference type="ARBA" id="ARBA00022679"/>
    </source>
</evidence>
<evidence type="ECO:0000259" key="7">
    <source>
        <dbReference type="SMART" id="SM00642"/>
    </source>
</evidence>
<reference evidence="9" key="4">
    <citation type="submission" date="2023-01" db="EMBL/GenBank/DDBJ databases">
        <title>Genome analysis of 13 Lactobacillus isolated from gut of wild boar.</title>
        <authorList>
            <person name="Papp P."/>
            <person name="Libisch B."/>
            <person name="Nagy T."/>
            <person name="Olasz F."/>
        </authorList>
    </citation>
    <scope>NUCLEOTIDE SEQUENCE</scope>
    <source>
        <strain evidence="9">F108</strain>
    </source>
</reference>
<dbReference type="EC" id="2.4.1.7" evidence="4"/>
<comment type="similarity">
    <text evidence="1 4">Belongs to the glycosyl hydrolase 13 family. Sucrose phosphorylase subfamily.</text>
</comment>
<evidence type="ECO:0000256" key="6">
    <source>
        <dbReference type="PIRSR" id="PIRSR003059-2"/>
    </source>
</evidence>
<feature type="binding site" evidence="6">
    <location>
        <begin position="294"/>
        <end position="295"/>
    </location>
    <ligand>
        <name>substrate</name>
    </ligand>
</feature>
<dbReference type="Proteomes" id="UP000030001">
    <property type="component" value="Unassembled WGS sequence"/>
</dbReference>
<dbReference type="RefSeq" id="WP_006500847.1">
    <property type="nucleotide sequence ID" value="NZ_CABFNH010000001.1"/>
</dbReference>
<dbReference type="Gene3D" id="3.20.20.80">
    <property type="entry name" value="Glycosidases"/>
    <property type="match status" value="1"/>
</dbReference>
<dbReference type="Proteomes" id="UP001218021">
    <property type="component" value="Unassembled WGS sequence"/>
</dbReference>
<dbReference type="Gene3D" id="3.90.400.10">
    <property type="entry name" value="Oligo-1,6-glucosidase, Domain 2"/>
    <property type="match status" value="1"/>
</dbReference>
<evidence type="ECO:0000313" key="12">
    <source>
        <dbReference type="Proteomes" id="UP000030001"/>
    </source>
</evidence>
<feature type="active site" description="Nucleophile" evidence="5">
    <location>
        <position position="196"/>
    </location>
</feature>
<dbReference type="CDD" id="cd11355">
    <property type="entry name" value="AmyAc_Sucrose_phosphorylase"/>
    <property type="match status" value="1"/>
</dbReference>
<dbReference type="EMBL" id="CP062966">
    <property type="protein sequence ID" value="QOL70241.1"/>
    <property type="molecule type" value="Genomic_DNA"/>
</dbReference>
<evidence type="ECO:0000313" key="8">
    <source>
        <dbReference type="EMBL" id="KGL66314.1"/>
    </source>
</evidence>
<organism evidence="8 12">
    <name type="scientific">Limosilactobacillus mucosae</name>
    <name type="common">Lactobacillus mucosae</name>
    <dbReference type="NCBI Taxonomy" id="97478"/>
    <lineage>
        <taxon>Bacteria</taxon>
        <taxon>Bacillati</taxon>
        <taxon>Bacillota</taxon>
        <taxon>Bacilli</taxon>
        <taxon>Lactobacillales</taxon>
        <taxon>Lactobacillaceae</taxon>
        <taxon>Limosilactobacillus</taxon>
    </lineage>
</organism>
<dbReference type="Proteomes" id="UP000365705">
    <property type="component" value="Unassembled WGS sequence"/>
</dbReference>
<evidence type="ECO:0000313" key="14">
    <source>
        <dbReference type="Proteomes" id="UP000593929"/>
    </source>
</evidence>
<dbReference type="Proteomes" id="UP000593929">
    <property type="component" value="Chromosome"/>
</dbReference>
<dbReference type="EMBL" id="CABFNH010000001">
    <property type="protein sequence ID" value="VTZ88000.1"/>
    <property type="molecule type" value="Genomic_DNA"/>
</dbReference>
<feature type="active site" description="Proton donor" evidence="5">
    <location>
        <position position="237"/>
    </location>
</feature>
<dbReference type="InterPro" id="IPR045857">
    <property type="entry name" value="O16G_dom_2"/>
</dbReference>
<feature type="binding site" evidence="6">
    <location>
        <position position="395"/>
    </location>
    <ligand>
        <name>substrate</name>
    </ligand>
</feature>
<evidence type="ECO:0000313" key="13">
    <source>
        <dbReference type="Proteomes" id="UP000365705"/>
    </source>
</evidence>
<dbReference type="PANTHER" id="PTHR38784">
    <property type="entry name" value="SUCROSE PHOSPHORYLASE"/>
    <property type="match status" value="1"/>
</dbReference>
<evidence type="ECO:0000256" key="4">
    <source>
        <dbReference type="PIRNR" id="PIRNR003059"/>
    </source>
</evidence>
<gene>
    <name evidence="9" type="primary">gtfA</name>
    <name evidence="10" type="ORF">LM011_03550</name>
    <name evidence="11" type="ORF">LMUP508_00109</name>
    <name evidence="8" type="ORF">LX03_10015</name>
    <name evidence="9" type="ORF">PO158_02420</name>
</gene>
<comment type="catalytic activity">
    <reaction evidence="4">
        <text>sucrose + phosphate = D-fructose + alpha-D-glucose 1-phosphate</text>
        <dbReference type="Rhea" id="RHEA:24048"/>
        <dbReference type="ChEBI" id="CHEBI:17992"/>
        <dbReference type="ChEBI" id="CHEBI:37721"/>
        <dbReference type="ChEBI" id="CHEBI:43474"/>
        <dbReference type="ChEBI" id="CHEBI:58601"/>
        <dbReference type="EC" id="2.4.1.7"/>
    </reaction>
</comment>
<evidence type="ECO:0000313" key="11">
    <source>
        <dbReference type="EMBL" id="VTZ88000.1"/>
    </source>
</evidence>
<accession>A0A099Y7S6</accession>
<dbReference type="InterPro" id="IPR016377">
    <property type="entry name" value="Sucrose_GGa_phosphorylase-rel"/>
</dbReference>
<dbReference type="Pfam" id="PF00128">
    <property type="entry name" value="Alpha-amylase"/>
    <property type="match status" value="1"/>
</dbReference>
<reference evidence="8 12" key="1">
    <citation type="submission" date="2014-09" db="EMBL/GenBank/DDBJ databases">
        <title>Lactobacillus mucosae CRL573 Genome Sequencing.</title>
        <authorList>
            <person name="Bleckwedel J."/>
            <person name="Teran L.C."/>
            <person name="Bonacina J."/>
            <person name="Saavedra L."/>
            <person name="Mozzi F.B."/>
            <person name="Raya R.R."/>
        </authorList>
    </citation>
    <scope>NUCLEOTIDE SEQUENCE [LARGE SCALE GENOMIC DNA]</scope>
    <source>
        <strain evidence="8 12">CRL573</strain>
    </source>
</reference>
<dbReference type="GO" id="GO:0009018">
    <property type="term" value="F:sucrose phosphorylase activity"/>
    <property type="evidence" value="ECO:0007669"/>
    <property type="project" value="UniProtKB-EC"/>
</dbReference>
<dbReference type="PIRSF" id="PIRSF003059">
    <property type="entry name" value="Sucrose_phosphorylase"/>
    <property type="match status" value="1"/>
</dbReference>
<feature type="binding site" evidence="6">
    <location>
        <position position="87"/>
    </location>
    <ligand>
        <name>substrate</name>
    </ligand>
</feature>
<feature type="binding site" evidence="6">
    <location>
        <position position="237"/>
    </location>
    <ligand>
        <name>substrate</name>
    </ligand>
</feature>
<evidence type="ECO:0000256" key="5">
    <source>
        <dbReference type="PIRSR" id="PIRSR003059-1"/>
    </source>
</evidence>
<evidence type="ECO:0000256" key="2">
    <source>
        <dbReference type="ARBA" id="ARBA00022676"/>
    </source>
</evidence>
<keyword evidence="2 4" id="KW-0328">Glycosyltransferase</keyword>
<dbReference type="EMBL" id="JAQOND010000011">
    <property type="protein sequence ID" value="MDC2827140.1"/>
    <property type="molecule type" value="Genomic_DNA"/>
</dbReference>
<dbReference type="SMR" id="A0A099Y7S6"/>
<feature type="binding site" evidence="6">
    <location>
        <begin position="194"/>
        <end position="196"/>
    </location>
    <ligand>
        <name>substrate</name>
    </ligand>
</feature>
<evidence type="ECO:0000256" key="1">
    <source>
        <dbReference type="ARBA" id="ARBA00008452"/>
    </source>
</evidence>
<dbReference type="PANTHER" id="PTHR38784:SF1">
    <property type="entry name" value="SUCROSE PHOSPHORYLASE"/>
    <property type="match status" value="1"/>
</dbReference>
<dbReference type="InterPro" id="IPR006047">
    <property type="entry name" value="GH13_cat_dom"/>
</dbReference>